<dbReference type="InterPro" id="IPR027417">
    <property type="entry name" value="P-loop_NTPase"/>
</dbReference>
<organism evidence="7 8">
    <name type="scientific">Acinetobacter larvae</name>
    <dbReference type="NCBI Taxonomy" id="1789224"/>
    <lineage>
        <taxon>Bacteria</taxon>
        <taxon>Pseudomonadati</taxon>
        <taxon>Pseudomonadota</taxon>
        <taxon>Gammaproteobacteria</taxon>
        <taxon>Moraxellales</taxon>
        <taxon>Moraxellaceae</taxon>
        <taxon>Acinetobacter</taxon>
    </lineage>
</organism>
<accession>A0A1B2LVV6</accession>
<keyword evidence="3 5" id="KW-0067">ATP-binding</keyword>
<dbReference type="HAMAP" id="MF_00376">
    <property type="entry name" value="Dephospho_CoA_kinase"/>
    <property type="match status" value="1"/>
</dbReference>
<evidence type="ECO:0000313" key="8">
    <source>
        <dbReference type="Proteomes" id="UP000093391"/>
    </source>
</evidence>
<dbReference type="Pfam" id="PF01121">
    <property type="entry name" value="CoaE"/>
    <property type="match status" value="1"/>
</dbReference>
<dbReference type="PANTHER" id="PTHR10695:SF46">
    <property type="entry name" value="BIFUNCTIONAL COENZYME A SYNTHASE-RELATED"/>
    <property type="match status" value="1"/>
</dbReference>
<keyword evidence="5" id="KW-0808">Transferase</keyword>
<comment type="catalytic activity">
    <reaction evidence="5">
        <text>3'-dephospho-CoA + ATP = ADP + CoA + H(+)</text>
        <dbReference type="Rhea" id="RHEA:18245"/>
        <dbReference type="ChEBI" id="CHEBI:15378"/>
        <dbReference type="ChEBI" id="CHEBI:30616"/>
        <dbReference type="ChEBI" id="CHEBI:57287"/>
        <dbReference type="ChEBI" id="CHEBI:57328"/>
        <dbReference type="ChEBI" id="CHEBI:456216"/>
        <dbReference type="EC" id="2.7.1.24"/>
    </reaction>
</comment>
<dbReference type="EC" id="2.7.1.24" evidence="5 6"/>
<feature type="binding site" evidence="5">
    <location>
        <begin position="12"/>
        <end position="17"/>
    </location>
    <ligand>
        <name>ATP</name>
        <dbReference type="ChEBI" id="CHEBI:30616"/>
    </ligand>
</feature>
<evidence type="ECO:0000313" key="7">
    <source>
        <dbReference type="EMBL" id="AOA57067.1"/>
    </source>
</evidence>
<name>A0A1B2LVV6_9GAMM</name>
<evidence type="ECO:0000256" key="6">
    <source>
        <dbReference type="NCBIfam" id="TIGR00152"/>
    </source>
</evidence>
<dbReference type="KEGG" id="ala:BFG52_00995"/>
<dbReference type="PROSITE" id="PS51219">
    <property type="entry name" value="DPCK"/>
    <property type="match status" value="1"/>
</dbReference>
<dbReference type="AlphaFoldDB" id="A0A1B2LVV6"/>
<dbReference type="GO" id="GO:0004140">
    <property type="term" value="F:dephospho-CoA kinase activity"/>
    <property type="evidence" value="ECO:0007669"/>
    <property type="project" value="UniProtKB-UniRule"/>
</dbReference>
<keyword evidence="5 7" id="KW-0418">Kinase</keyword>
<dbReference type="InterPro" id="IPR001977">
    <property type="entry name" value="Depp_CoAkinase"/>
</dbReference>
<comment type="function">
    <text evidence="5">Catalyzes the phosphorylation of the 3'-hydroxyl group of dephosphocoenzyme A to form coenzyme A.</text>
</comment>
<sequence>MQFIVGLTGGIGSGKTVASDWFAQQGIVIVDADVVAHQVVAAGQPLLAQIQQHFGAWVINQAGELDRRALREHIFNDPSAKQQLEAITHPAIRAEILKQLQAAQSPYVILVSPLLFETGQHQLTQRNVLIDATTELQRQRASQRDQQSHAQIEKIIATQMPRQHKQQHADDIVLNDGDLSHLYQQLATLHQQYLQYAQQATQPPQ</sequence>
<dbReference type="EMBL" id="CP016895">
    <property type="protein sequence ID" value="AOA57067.1"/>
    <property type="molecule type" value="Genomic_DNA"/>
</dbReference>
<dbReference type="OrthoDB" id="9812943at2"/>
<dbReference type="STRING" id="1789224.BFG52_00995"/>
<evidence type="ECO:0000256" key="5">
    <source>
        <dbReference type="HAMAP-Rule" id="MF_00376"/>
    </source>
</evidence>
<dbReference type="CDD" id="cd02022">
    <property type="entry name" value="DPCK"/>
    <property type="match status" value="1"/>
</dbReference>
<keyword evidence="2 5" id="KW-0547">Nucleotide-binding</keyword>
<dbReference type="UniPathway" id="UPA00241">
    <property type="reaction ID" value="UER00356"/>
</dbReference>
<protein>
    <recommendedName>
        <fullName evidence="5 6">Dephospho-CoA kinase</fullName>
        <ecNumber evidence="5 6">2.7.1.24</ecNumber>
    </recommendedName>
    <alternativeName>
        <fullName evidence="5">Dephosphocoenzyme A kinase</fullName>
    </alternativeName>
</protein>
<dbReference type="NCBIfam" id="TIGR00152">
    <property type="entry name" value="dephospho-CoA kinase"/>
    <property type="match status" value="1"/>
</dbReference>
<dbReference type="Proteomes" id="UP000093391">
    <property type="component" value="Chromosome"/>
</dbReference>
<comment type="subcellular location">
    <subcellularLocation>
        <location evidence="5">Cytoplasm</location>
    </subcellularLocation>
</comment>
<dbReference type="GO" id="GO:0015937">
    <property type="term" value="P:coenzyme A biosynthetic process"/>
    <property type="evidence" value="ECO:0007669"/>
    <property type="project" value="UniProtKB-UniRule"/>
</dbReference>
<keyword evidence="8" id="KW-1185">Reference proteome</keyword>
<dbReference type="GO" id="GO:0005524">
    <property type="term" value="F:ATP binding"/>
    <property type="evidence" value="ECO:0007669"/>
    <property type="project" value="UniProtKB-UniRule"/>
</dbReference>
<dbReference type="GO" id="GO:0005737">
    <property type="term" value="C:cytoplasm"/>
    <property type="evidence" value="ECO:0007669"/>
    <property type="project" value="UniProtKB-SubCell"/>
</dbReference>
<dbReference type="SUPFAM" id="SSF52540">
    <property type="entry name" value="P-loop containing nucleoside triphosphate hydrolases"/>
    <property type="match status" value="1"/>
</dbReference>
<comment type="similarity">
    <text evidence="1 5">Belongs to the CoaE family.</text>
</comment>
<reference evidence="7 8" key="1">
    <citation type="submission" date="2016-08" db="EMBL/GenBank/DDBJ databases">
        <authorList>
            <person name="Seilhamer J.J."/>
        </authorList>
    </citation>
    <scope>NUCLEOTIDE SEQUENCE [LARGE SCALE GENOMIC DNA]</scope>
    <source>
        <strain evidence="7 8">BRTC-1</strain>
    </source>
</reference>
<keyword evidence="5" id="KW-0963">Cytoplasm</keyword>
<evidence type="ECO:0000256" key="2">
    <source>
        <dbReference type="ARBA" id="ARBA00022741"/>
    </source>
</evidence>
<dbReference type="Gene3D" id="3.40.50.300">
    <property type="entry name" value="P-loop containing nucleotide triphosphate hydrolases"/>
    <property type="match status" value="1"/>
</dbReference>
<comment type="pathway">
    <text evidence="5">Cofactor biosynthesis; coenzyme A biosynthesis; CoA from (R)-pantothenate: step 5/5.</text>
</comment>
<proteinExistence type="inferred from homology"/>
<evidence type="ECO:0000256" key="1">
    <source>
        <dbReference type="ARBA" id="ARBA00009018"/>
    </source>
</evidence>
<keyword evidence="4 5" id="KW-0173">Coenzyme A biosynthesis</keyword>
<evidence type="ECO:0000256" key="3">
    <source>
        <dbReference type="ARBA" id="ARBA00022840"/>
    </source>
</evidence>
<dbReference type="PANTHER" id="PTHR10695">
    <property type="entry name" value="DEPHOSPHO-COA KINASE-RELATED"/>
    <property type="match status" value="1"/>
</dbReference>
<evidence type="ECO:0000256" key="4">
    <source>
        <dbReference type="ARBA" id="ARBA00022993"/>
    </source>
</evidence>
<dbReference type="RefSeq" id="WP_067551389.1">
    <property type="nucleotide sequence ID" value="NZ_CP016895.1"/>
</dbReference>
<gene>
    <name evidence="5" type="primary">coaE</name>
    <name evidence="7" type="ORF">BFG52_00995</name>
</gene>